<keyword evidence="2" id="KW-0812">Transmembrane</keyword>
<dbReference type="Proteomes" id="UP000282460">
    <property type="component" value="Unassembled WGS sequence"/>
</dbReference>
<feature type="transmembrane region" description="Helical" evidence="2">
    <location>
        <begin position="113"/>
        <end position="136"/>
    </location>
</feature>
<feature type="compositionally biased region" description="Polar residues" evidence="1">
    <location>
        <begin position="40"/>
        <end position="54"/>
    </location>
</feature>
<evidence type="ECO:0000313" key="3">
    <source>
        <dbReference type="EMBL" id="RLQ85669.1"/>
    </source>
</evidence>
<feature type="transmembrane region" description="Helical" evidence="2">
    <location>
        <begin position="148"/>
        <end position="172"/>
    </location>
</feature>
<proteinExistence type="predicted"/>
<dbReference type="RefSeq" id="WP_121658034.1">
    <property type="nucleotide sequence ID" value="NZ_BMEK01000001.1"/>
</dbReference>
<sequence length="187" mass="19786">MAENERQRPQFGEYATPDQQRDAIKVPLDDHESIPVESHVSPTSHISVQGTPHTSAPAAGASKPSAGDRFATIALLGIGLITVLMTIPALTNLPPAITSAFAQLDVGEYTSDGLAHSLGVGALVTEIVLWIVAAWLSTRALRKGKRAWWIPVVFGVVANIVVFGAITVAMTVDPAFTEYVNRMSSGG</sequence>
<gene>
    <name evidence="3" type="ORF">D9V28_01985</name>
</gene>
<feature type="transmembrane region" description="Helical" evidence="2">
    <location>
        <begin position="70"/>
        <end position="93"/>
    </location>
</feature>
<dbReference type="OrthoDB" id="5083906at2"/>
<feature type="region of interest" description="Disordered" evidence="1">
    <location>
        <begin position="1"/>
        <end position="63"/>
    </location>
</feature>
<keyword evidence="2" id="KW-1133">Transmembrane helix</keyword>
<name>A0A3L7J5E2_9MICO</name>
<evidence type="ECO:0000256" key="2">
    <source>
        <dbReference type="SAM" id="Phobius"/>
    </source>
</evidence>
<dbReference type="InterPro" id="IPR046231">
    <property type="entry name" value="DUF6264"/>
</dbReference>
<evidence type="ECO:0000256" key="1">
    <source>
        <dbReference type="SAM" id="MobiDB-lite"/>
    </source>
</evidence>
<comment type="caution">
    <text evidence="3">The sequence shown here is derived from an EMBL/GenBank/DDBJ whole genome shotgun (WGS) entry which is preliminary data.</text>
</comment>
<keyword evidence="4" id="KW-1185">Reference proteome</keyword>
<dbReference type="EMBL" id="RCWJ01000001">
    <property type="protein sequence ID" value="RLQ85669.1"/>
    <property type="molecule type" value="Genomic_DNA"/>
</dbReference>
<evidence type="ECO:0000313" key="4">
    <source>
        <dbReference type="Proteomes" id="UP000282460"/>
    </source>
</evidence>
<feature type="compositionally biased region" description="Basic and acidic residues" evidence="1">
    <location>
        <begin position="19"/>
        <end position="34"/>
    </location>
</feature>
<keyword evidence="2" id="KW-0472">Membrane</keyword>
<dbReference type="AlphaFoldDB" id="A0A3L7J5E2"/>
<accession>A0A3L7J5E2</accession>
<protein>
    <submittedName>
        <fullName evidence="3">Uncharacterized protein</fullName>
    </submittedName>
</protein>
<reference evidence="3 4" key="1">
    <citation type="submission" date="2018-10" db="EMBL/GenBank/DDBJ databases">
        <authorList>
            <person name="Li J."/>
        </authorList>
    </citation>
    <scope>NUCLEOTIDE SEQUENCE [LARGE SCALE GENOMIC DNA]</scope>
    <source>
        <strain evidence="3 4">ZD1-4</strain>
    </source>
</reference>
<dbReference type="Pfam" id="PF19779">
    <property type="entry name" value="DUF6264"/>
    <property type="match status" value="1"/>
</dbReference>
<organism evidence="3 4">
    <name type="scientific">Mycetocola zhadangensis</name>
    <dbReference type="NCBI Taxonomy" id="1164595"/>
    <lineage>
        <taxon>Bacteria</taxon>
        <taxon>Bacillati</taxon>
        <taxon>Actinomycetota</taxon>
        <taxon>Actinomycetes</taxon>
        <taxon>Micrococcales</taxon>
        <taxon>Microbacteriaceae</taxon>
        <taxon>Mycetocola</taxon>
    </lineage>
</organism>